<proteinExistence type="predicted"/>
<keyword evidence="4" id="KW-1185">Reference proteome</keyword>
<comment type="caution">
    <text evidence="3">The sequence shown here is derived from an EMBL/GenBank/DDBJ whole genome shotgun (WGS) entry which is preliminary data.</text>
</comment>
<evidence type="ECO:0008006" key="5">
    <source>
        <dbReference type="Google" id="ProtNLM"/>
    </source>
</evidence>
<name>A0A852UTA6_9ACTN</name>
<dbReference type="EMBL" id="JACCCO010000001">
    <property type="protein sequence ID" value="NYF40462.1"/>
    <property type="molecule type" value="Genomic_DNA"/>
</dbReference>
<feature type="region of interest" description="Disordered" evidence="1">
    <location>
        <begin position="268"/>
        <end position="292"/>
    </location>
</feature>
<evidence type="ECO:0000313" key="3">
    <source>
        <dbReference type="EMBL" id="NYF40462.1"/>
    </source>
</evidence>
<dbReference type="RefSeq" id="WP_179820243.1">
    <property type="nucleotide sequence ID" value="NZ_JACCCO010000001.1"/>
</dbReference>
<evidence type="ECO:0000313" key="4">
    <source>
        <dbReference type="Proteomes" id="UP000576393"/>
    </source>
</evidence>
<reference evidence="3 4" key="1">
    <citation type="submission" date="2020-07" db="EMBL/GenBank/DDBJ databases">
        <title>Sequencing the genomes of 1000 actinobacteria strains.</title>
        <authorList>
            <person name="Klenk H.-P."/>
        </authorList>
    </citation>
    <scope>NUCLEOTIDE SEQUENCE [LARGE SCALE GENOMIC DNA]</scope>
    <source>
        <strain evidence="3 4">DSM 45763</strain>
    </source>
</reference>
<feature type="transmembrane region" description="Helical" evidence="2">
    <location>
        <begin position="148"/>
        <end position="169"/>
    </location>
</feature>
<dbReference type="Proteomes" id="UP000576393">
    <property type="component" value="Unassembled WGS sequence"/>
</dbReference>
<feature type="transmembrane region" description="Helical" evidence="2">
    <location>
        <begin position="110"/>
        <end position="128"/>
    </location>
</feature>
<accession>A0A852UTA6</accession>
<dbReference type="AlphaFoldDB" id="A0A852UTA6"/>
<evidence type="ECO:0000256" key="2">
    <source>
        <dbReference type="SAM" id="Phobius"/>
    </source>
</evidence>
<feature type="region of interest" description="Disordered" evidence="1">
    <location>
        <begin position="314"/>
        <end position="353"/>
    </location>
</feature>
<protein>
    <recommendedName>
        <fullName evidence="5">DUF2637 domain-containing protein</fullName>
    </recommendedName>
</protein>
<gene>
    <name evidence="3" type="ORF">HDA43_002621</name>
</gene>
<keyword evidence="2" id="KW-0472">Membrane</keyword>
<sequence length="421" mass="43926">MSRHTPAEMSAEELAGVLGRERQAAEVRRADELARTRAQAAHERARADVAVGSRLEELARAEREASAKADAELARMYRAALTSGERIRISAGLSQSAEARALRLERLRTLNLKVLVPVLLGFAAWSTTGVQGGAARLMAIGSDEAMWWALWLLEPVLIGAVAWVIIARARLAASGGRLAEAAEWIAVACLGTSVILNVISAFPGEGGPTGWAVVGAIIAHAIGPFGAAGTAHLIGVIDASIAHADPWHDERGERVPRLAEMDLRPPVSPALDAAHENASPAVSQSTPERPPLAWPISADGRELLPIIARSAPASARARGTARNGAGQGGSATLRAPRPVRPAARPNKGAALPPVLKGVPARSVTDEELTQRLAALMDADALAESASIRQVATALGIGFERAKRVRAALAATASEHGEEVAA</sequence>
<feature type="compositionally biased region" description="Low complexity" evidence="1">
    <location>
        <begin position="314"/>
        <end position="324"/>
    </location>
</feature>
<keyword evidence="2" id="KW-0812">Transmembrane</keyword>
<feature type="transmembrane region" description="Helical" evidence="2">
    <location>
        <begin position="181"/>
        <end position="199"/>
    </location>
</feature>
<organism evidence="3 4">
    <name type="scientific">Streptosporangium sandarakinum</name>
    <dbReference type="NCBI Taxonomy" id="1260955"/>
    <lineage>
        <taxon>Bacteria</taxon>
        <taxon>Bacillati</taxon>
        <taxon>Actinomycetota</taxon>
        <taxon>Actinomycetes</taxon>
        <taxon>Streptosporangiales</taxon>
        <taxon>Streptosporangiaceae</taxon>
        <taxon>Streptosporangium</taxon>
    </lineage>
</organism>
<feature type="compositionally biased region" description="Low complexity" evidence="1">
    <location>
        <begin position="334"/>
        <end position="345"/>
    </location>
</feature>
<feature type="transmembrane region" description="Helical" evidence="2">
    <location>
        <begin position="211"/>
        <end position="234"/>
    </location>
</feature>
<keyword evidence="2" id="KW-1133">Transmembrane helix</keyword>
<evidence type="ECO:0000256" key="1">
    <source>
        <dbReference type="SAM" id="MobiDB-lite"/>
    </source>
</evidence>